<keyword evidence="4" id="KW-0813">Transport</keyword>
<evidence type="ECO:0000256" key="15">
    <source>
        <dbReference type="ARBA" id="ARBA00033342"/>
    </source>
</evidence>
<keyword evidence="9 18" id="KW-0472">Membrane</keyword>
<evidence type="ECO:0000256" key="18">
    <source>
        <dbReference type="SAM" id="Phobius"/>
    </source>
</evidence>
<comment type="function">
    <text evidence="11">Required for the insertion and/or proper folding and/or complex formation of integral membrane proteins into the membrane. Involved in integration of membrane proteins that insert both dependently and independently of the Sec translocase complex, as well as at least some lipoproteins. Aids folding of multispanning membrane proteins.</text>
</comment>
<dbReference type="NCBIfam" id="TIGR03592">
    <property type="entry name" value="yidC_oxa1_cterm"/>
    <property type="match status" value="1"/>
</dbReference>
<evidence type="ECO:0000256" key="4">
    <source>
        <dbReference type="ARBA" id="ARBA00022448"/>
    </source>
</evidence>
<evidence type="ECO:0000256" key="12">
    <source>
        <dbReference type="ARBA" id="ARBA00026028"/>
    </source>
</evidence>
<keyword evidence="6 16" id="KW-0812">Transmembrane</keyword>
<evidence type="ECO:0000256" key="6">
    <source>
        <dbReference type="ARBA" id="ARBA00022692"/>
    </source>
</evidence>
<comment type="subunit">
    <text evidence="12">Interacts with the Sec translocase complex via SecD. Specifically interacts with transmembrane segments of nascent integral membrane proteins during membrane integration.</text>
</comment>
<keyword evidence="8 18" id="KW-1133">Transmembrane helix</keyword>
<evidence type="ECO:0000256" key="5">
    <source>
        <dbReference type="ARBA" id="ARBA00022475"/>
    </source>
</evidence>
<evidence type="ECO:0000256" key="17">
    <source>
        <dbReference type="SAM" id="MobiDB-lite"/>
    </source>
</evidence>
<accession>A0ABP9H6X1</accession>
<dbReference type="PANTHER" id="PTHR12428">
    <property type="entry name" value="OXA1"/>
    <property type="match status" value="1"/>
</dbReference>
<dbReference type="RefSeq" id="WP_345710499.1">
    <property type="nucleotide sequence ID" value="NZ_BAABIL010000021.1"/>
</dbReference>
<evidence type="ECO:0000256" key="1">
    <source>
        <dbReference type="ARBA" id="ARBA00004651"/>
    </source>
</evidence>
<evidence type="ECO:0000256" key="2">
    <source>
        <dbReference type="ARBA" id="ARBA00010527"/>
    </source>
</evidence>
<dbReference type="PANTHER" id="PTHR12428:SF65">
    <property type="entry name" value="CYTOCHROME C OXIDASE ASSEMBLY PROTEIN COX18, MITOCHONDRIAL"/>
    <property type="match status" value="1"/>
</dbReference>
<proteinExistence type="inferred from homology"/>
<evidence type="ECO:0000256" key="10">
    <source>
        <dbReference type="ARBA" id="ARBA00023186"/>
    </source>
</evidence>
<dbReference type="InterPro" id="IPR028055">
    <property type="entry name" value="YidC/Oxa/ALB_C"/>
</dbReference>
<evidence type="ECO:0000256" key="13">
    <source>
        <dbReference type="ARBA" id="ARBA00031538"/>
    </source>
</evidence>
<evidence type="ECO:0000256" key="8">
    <source>
        <dbReference type="ARBA" id="ARBA00022989"/>
    </source>
</evidence>
<gene>
    <name evidence="20" type="ORF">GCM10023225_02620</name>
</gene>
<organism evidence="20 21">
    <name type="scientific">Kineococcus glutinatus</name>
    <dbReference type="NCBI Taxonomy" id="1070872"/>
    <lineage>
        <taxon>Bacteria</taxon>
        <taxon>Bacillati</taxon>
        <taxon>Actinomycetota</taxon>
        <taxon>Actinomycetes</taxon>
        <taxon>Kineosporiales</taxon>
        <taxon>Kineosporiaceae</taxon>
        <taxon>Kineococcus</taxon>
    </lineage>
</organism>
<evidence type="ECO:0000313" key="20">
    <source>
        <dbReference type="EMBL" id="GAA4962542.1"/>
    </source>
</evidence>
<feature type="compositionally biased region" description="Low complexity" evidence="17">
    <location>
        <begin position="290"/>
        <end position="304"/>
    </location>
</feature>
<protein>
    <recommendedName>
        <fullName evidence="3">Membrane protein insertase YidC</fullName>
    </recommendedName>
    <alternativeName>
        <fullName evidence="15">Foldase YidC</fullName>
    </alternativeName>
    <alternativeName>
        <fullName evidence="14">Membrane integrase YidC</fullName>
    </alternativeName>
    <alternativeName>
        <fullName evidence="13">Membrane protein YidC</fullName>
    </alternativeName>
</protein>
<dbReference type="Proteomes" id="UP001501195">
    <property type="component" value="Unassembled WGS sequence"/>
</dbReference>
<evidence type="ECO:0000259" key="19">
    <source>
        <dbReference type="Pfam" id="PF02096"/>
    </source>
</evidence>
<evidence type="ECO:0000256" key="16">
    <source>
        <dbReference type="RuleBase" id="RU003945"/>
    </source>
</evidence>
<comment type="similarity">
    <text evidence="2">Belongs to the OXA1/ALB3/YidC family. Type 1 subfamily.</text>
</comment>
<reference evidence="21" key="1">
    <citation type="journal article" date="2019" name="Int. J. Syst. Evol. Microbiol.">
        <title>The Global Catalogue of Microorganisms (GCM) 10K type strain sequencing project: providing services to taxonomists for standard genome sequencing and annotation.</title>
        <authorList>
            <consortium name="The Broad Institute Genomics Platform"/>
            <consortium name="The Broad Institute Genome Sequencing Center for Infectious Disease"/>
            <person name="Wu L."/>
            <person name="Ma J."/>
        </authorList>
    </citation>
    <scope>NUCLEOTIDE SEQUENCE [LARGE SCALE GENOMIC DNA]</scope>
    <source>
        <strain evidence="21">JCM 18126</strain>
    </source>
</reference>
<keyword evidence="5" id="KW-1003">Cell membrane</keyword>
<evidence type="ECO:0000256" key="7">
    <source>
        <dbReference type="ARBA" id="ARBA00022927"/>
    </source>
</evidence>
<keyword evidence="10" id="KW-0143">Chaperone</keyword>
<comment type="caution">
    <text evidence="20">The sequence shown here is derived from an EMBL/GenBank/DDBJ whole genome shotgun (WGS) entry which is preliminary data.</text>
</comment>
<feature type="transmembrane region" description="Helical" evidence="18">
    <location>
        <begin position="219"/>
        <end position="242"/>
    </location>
</feature>
<dbReference type="Pfam" id="PF02096">
    <property type="entry name" value="60KD_IMP"/>
    <property type="match status" value="1"/>
</dbReference>
<evidence type="ECO:0000313" key="21">
    <source>
        <dbReference type="Proteomes" id="UP001501195"/>
    </source>
</evidence>
<comment type="subcellular location">
    <subcellularLocation>
        <location evidence="1">Cell membrane</location>
        <topology evidence="1">Multi-pass membrane protein</topology>
    </subcellularLocation>
    <subcellularLocation>
        <location evidence="16">Membrane</location>
        <topology evidence="16">Multi-pass membrane protein</topology>
    </subcellularLocation>
</comment>
<feature type="region of interest" description="Disordered" evidence="17">
    <location>
        <begin position="267"/>
        <end position="342"/>
    </location>
</feature>
<sequence>MIDFFMSLLRPIQHVVAWIMVRFHELFTALGMDADGGPTWALSIIGLVIVIRIVLIPLFVKQIKAMRGMQVIQPEMRKIQQKYKGKTDPASRQAMQQEMMALYRESGTNPMASCLPLLLQSPIFLALFYTLNGIKDGNGIGALTDQLAAQARDATLFGAPLSATFWGDKSDPATAILTIAMIVLMSASQFITQKQLMAKNTSSAMDESNPFAQQQKMMLYLLPVIFAISGVHFPIGVLLYWLTTNLWSMGQQFYVIRRMPSPGSLAEKELEARRARKAARRGTPLSLSKDAPAAGGDAAPAADGSSNGQPVRRSGQRQQPRRNDRNRRTRPGTPPASGGRTR</sequence>
<evidence type="ECO:0000256" key="14">
    <source>
        <dbReference type="ARBA" id="ARBA00033245"/>
    </source>
</evidence>
<dbReference type="NCBIfam" id="NF002350">
    <property type="entry name" value="PRK01315.1"/>
    <property type="match status" value="1"/>
</dbReference>
<evidence type="ECO:0000256" key="3">
    <source>
        <dbReference type="ARBA" id="ARBA00015325"/>
    </source>
</evidence>
<dbReference type="InterPro" id="IPR047196">
    <property type="entry name" value="YidC_ALB_C"/>
</dbReference>
<dbReference type="CDD" id="cd20070">
    <property type="entry name" value="5TM_YidC_Alb3"/>
    <property type="match status" value="1"/>
</dbReference>
<evidence type="ECO:0000256" key="9">
    <source>
        <dbReference type="ARBA" id="ARBA00023136"/>
    </source>
</evidence>
<name>A0ABP9H6X1_9ACTN</name>
<dbReference type="EMBL" id="BAABIL010000021">
    <property type="protein sequence ID" value="GAA4962542.1"/>
    <property type="molecule type" value="Genomic_DNA"/>
</dbReference>
<keyword evidence="21" id="KW-1185">Reference proteome</keyword>
<keyword evidence="7" id="KW-0653">Protein transport</keyword>
<feature type="domain" description="Membrane insertase YidC/Oxa/ALB C-terminal" evidence="19">
    <location>
        <begin position="40"/>
        <end position="256"/>
    </location>
</feature>
<feature type="transmembrane region" description="Helical" evidence="18">
    <location>
        <begin position="40"/>
        <end position="60"/>
    </location>
</feature>
<feature type="transmembrane region" description="Helical" evidence="18">
    <location>
        <begin position="173"/>
        <end position="192"/>
    </location>
</feature>
<dbReference type="InterPro" id="IPR001708">
    <property type="entry name" value="YidC/ALB3/OXA1/COX18"/>
</dbReference>
<evidence type="ECO:0000256" key="11">
    <source>
        <dbReference type="ARBA" id="ARBA00025034"/>
    </source>
</evidence>
<feature type="transmembrane region" description="Helical" evidence="18">
    <location>
        <begin position="109"/>
        <end position="129"/>
    </location>
</feature>